<dbReference type="Proteomes" id="UP001530315">
    <property type="component" value="Unassembled WGS sequence"/>
</dbReference>
<proteinExistence type="predicted"/>
<dbReference type="InterPro" id="IPR015943">
    <property type="entry name" value="WD40/YVTN_repeat-like_dom_sf"/>
</dbReference>
<comment type="caution">
    <text evidence="1">The sequence shown here is derived from an EMBL/GenBank/DDBJ whole genome shotgun (WGS) entry which is preliminary data.</text>
</comment>
<evidence type="ECO:0000313" key="1">
    <source>
        <dbReference type="EMBL" id="KAL3779115.1"/>
    </source>
</evidence>
<name>A0ABD3NY90_9STRA</name>
<evidence type="ECO:0000313" key="2">
    <source>
        <dbReference type="Proteomes" id="UP001530315"/>
    </source>
</evidence>
<reference evidence="1 2" key="1">
    <citation type="submission" date="2024-10" db="EMBL/GenBank/DDBJ databases">
        <title>Updated reference genomes for cyclostephanoid diatoms.</title>
        <authorList>
            <person name="Roberts W.R."/>
            <person name="Alverson A.J."/>
        </authorList>
    </citation>
    <scope>NUCLEOTIDE SEQUENCE [LARGE SCALE GENOMIC DNA]</scope>
    <source>
        <strain evidence="1 2">AJA276-08</strain>
    </source>
</reference>
<gene>
    <name evidence="1" type="ORF">ACHAW5_001593</name>
</gene>
<accession>A0ABD3NY90</accession>
<keyword evidence="2" id="KW-1185">Reference proteome</keyword>
<sequence>MMIFAFGKASRQSTIVNQCGSKIIMPLRITLLRFVFFAFLTSHGYVFGHDEEGDNHHVVHNSIRGMNADIVKPNGSSGSMITKLVKVGSDEKVPFQRINNSGERNDGIHDRRLVVWTQRGFDIDGEASLDESGTSVAVSEDGRVVAIGASLNDGVNGSNSGHTRVFNWNGTAYVKRGIDIDGEAANGEAGASVSLSNDGNVLAVGAPKIDAGGTGASNVDRGNVRVYTWNNTHYIQRGSDIDGVAGRDESFISISLSGNGLVLAIGAPKNDADTGNSNKGHTR</sequence>
<protein>
    <submittedName>
        <fullName evidence="1">Uncharacterized protein</fullName>
    </submittedName>
</protein>
<dbReference type="EMBL" id="JALLAZ020001183">
    <property type="protein sequence ID" value="KAL3779115.1"/>
    <property type="molecule type" value="Genomic_DNA"/>
</dbReference>
<dbReference type="InterPro" id="IPR011044">
    <property type="entry name" value="Quino_amine_DH_bsu"/>
</dbReference>
<organism evidence="1 2">
    <name type="scientific">Stephanodiscus triporus</name>
    <dbReference type="NCBI Taxonomy" id="2934178"/>
    <lineage>
        <taxon>Eukaryota</taxon>
        <taxon>Sar</taxon>
        <taxon>Stramenopiles</taxon>
        <taxon>Ochrophyta</taxon>
        <taxon>Bacillariophyta</taxon>
        <taxon>Coscinodiscophyceae</taxon>
        <taxon>Thalassiosirophycidae</taxon>
        <taxon>Stephanodiscales</taxon>
        <taxon>Stephanodiscaceae</taxon>
        <taxon>Stephanodiscus</taxon>
    </lineage>
</organism>
<dbReference type="SUPFAM" id="SSF50969">
    <property type="entry name" value="YVTN repeat-like/Quinoprotein amine dehydrogenase"/>
    <property type="match status" value="1"/>
</dbReference>
<dbReference type="PANTHER" id="PTHR36220:SF1">
    <property type="entry name" value="GAMMA TUBULIN COMPLEX COMPONENT C-TERMINAL DOMAIN-CONTAINING PROTEIN"/>
    <property type="match status" value="1"/>
</dbReference>
<dbReference type="AlphaFoldDB" id="A0ABD3NY90"/>
<feature type="non-terminal residue" evidence="1">
    <location>
        <position position="283"/>
    </location>
</feature>
<dbReference type="PANTHER" id="PTHR36220">
    <property type="entry name" value="UNNAMED PRODUCT"/>
    <property type="match status" value="1"/>
</dbReference>
<dbReference type="Gene3D" id="2.130.10.10">
    <property type="entry name" value="YVTN repeat-like/Quinoprotein amine dehydrogenase"/>
    <property type="match status" value="1"/>
</dbReference>